<keyword evidence="1" id="KW-0805">Transcription regulation</keyword>
<dbReference type="STRING" id="1178515.SY83_21980"/>
<evidence type="ECO:0000256" key="1">
    <source>
        <dbReference type="ARBA" id="ARBA00023015"/>
    </source>
</evidence>
<dbReference type="OrthoDB" id="9809338at2"/>
<dbReference type="Pfam" id="PF02311">
    <property type="entry name" value="AraC_binding"/>
    <property type="match status" value="1"/>
</dbReference>
<dbReference type="Gene3D" id="2.60.120.10">
    <property type="entry name" value="Jelly Rolls"/>
    <property type="match status" value="1"/>
</dbReference>
<sequence>MKQFFKQVDFGTKLFDIAHRQRTETEFEGYCHFHQSCELLYIHRGTGHVIVNEENYPMKPGMLYYFQPYELHLVHAETSPETPYERTIFSFDPVQVAAKLKSWDWMHGKFQRLWFQSLAECAFDLSDRFAFVEGIFDMSGLHKEAQRHEEQEERTLLLLMQLMTCIDEKATPLPPAIRVTRYSEQIMQWIEQHYAKGFDLDMLAEALHLSKSYCSRVFRQETGSSITEYVNATRIRHACRLLQTTSKSVEWVGSEVGLGNTSYFCQTFKKVTGISPHKYRTRGVLL</sequence>
<protein>
    <recommendedName>
        <fullName evidence="4">HTH araC/xylS-type domain-containing protein</fullName>
    </recommendedName>
</protein>
<dbReference type="Gene3D" id="1.10.10.60">
    <property type="entry name" value="Homeodomain-like"/>
    <property type="match status" value="2"/>
</dbReference>
<dbReference type="InterPro" id="IPR018060">
    <property type="entry name" value="HTH_AraC"/>
</dbReference>
<dbReference type="InterPro" id="IPR014710">
    <property type="entry name" value="RmlC-like_jellyroll"/>
</dbReference>
<evidence type="ECO:0000313" key="6">
    <source>
        <dbReference type="Proteomes" id="UP000076927"/>
    </source>
</evidence>
<organism evidence="5 6">
    <name type="scientific">Paenibacillus swuensis</name>
    <dbReference type="NCBI Taxonomy" id="1178515"/>
    <lineage>
        <taxon>Bacteria</taxon>
        <taxon>Bacillati</taxon>
        <taxon>Bacillota</taxon>
        <taxon>Bacilli</taxon>
        <taxon>Bacillales</taxon>
        <taxon>Paenibacillaceae</taxon>
        <taxon>Paenibacillus</taxon>
    </lineage>
</organism>
<evidence type="ECO:0000259" key="4">
    <source>
        <dbReference type="PROSITE" id="PS01124"/>
    </source>
</evidence>
<dbReference type="RefSeq" id="WP_068610452.1">
    <property type="nucleotide sequence ID" value="NZ_CP011388.1"/>
</dbReference>
<feature type="domain" description="HTH araC/xylS-type" evidence="4">
    <location>
        <begin position="184"/>
        <end position="282"/>
    </location>
</feature>
<dbReference type="PANTHER" id="PTHR43280">
    <property type="entry name" value="ARAC-FAMILY TRANSCRIPTIONAL REGULATOR"/>
    <property type="match status" value="1"/>
</dbReference>
<proteinExistence type="predicted"/>
<dbReference type="PATRIC" id="fig|1178515.4.peg.4455"/>
<dbReference type="InterPro" id="IPR003313">
    <property type="entry name" value="AraC-bd"/>
</dbReference>
<name>A0A172TN43_9BACL</name>
<dbReference type="EMBL" id="CP011388">
    <property type="protein sequence ID" value="ANE48509.1"/>
    <property type="molecule type" value="Genomic_DNA"/>
</dbReference>
<gene>
    <name evidence="5" type="ORF">SY83_21980</name>
</gene>
<dbReference type="InterPro" id="IPR009057">
    <property type="entry name" value="Homeodomain-like_sf"/>
</dbReference>
<dbReference type="AlphaFoldDB" id="A0A172TN43"/>
<dbReference type="SMART" id="SM00342">
    <property type="entry name" value="HTH_ARAC"/>
    <property type="match status" value="1"/>
</dbReference>
<keyword evidence="6" id="KW-1185">Reference proteome</keyword>
<evidence type="ECO:0000256" key="3">
    <source>
        <dbReference type="ARBA" id="ARBA00023163"/>
    </source>
</evidence>
<dbReference type="InterPro" id="IPR037923">
    <property type="entry name" value="HTH-like"/>
</dbReference>
<dbReference type="InterPro" id="IPR018062">
    <property type="entry name" value="HTH_AraC-typ_CS"/>
</dbReference>
<dbReference type="PROSITE" id="PS01124">
    <property type="entry name" value="HTH_ARAC_FAMILY_2"/>
    <property type="match status" value="1"/>
</dbReference>
<keyword evidence="2" id="KW-0238">DNA-binding</keyword>
<dbReference type="KEGG" id="pswu:SY83_21980"/>
<dbReference type="GO" id="GO:0003700">
    <property type="term" value="F:DNA-binding transcription factor activity"/>
    <property type="evidence" value="ECO:0007669"/>
    <property type="project" value="InterPro"/>
</dbReference>
<dbReference type="Pfam" id="PF12833">
    <property type="entry name" value="HTH_18"/>
    <property type="match status" value="1"/>
</dbReference>
<accession>A0A172TN43</accession>
<dbReference type="PANTHER" id="PTHR43280:SF28">
    <property type="entry name" value="HTH-TYPE TRANSCRIPTIONAL ACTIVATOR RHAS"/>
    <property type="match status" value="1"/>
</dbReference>
<dbReference type="GO" id="GO:0043565">
    <property type="term" value="F:sequence-specific DNA binding"/>
    <property type="evidence" value="ECO:0007669"/>
    <property type="project" value="InterPro"/>
</dbReference>
<reference evidence="5 6" key="1">
    <citation type="submission" date="2015-01" db="EMBL/GenBank/DDBJ databases">
        <title>Paenibacillus swuensis/DY6/whole genome sequencing.</title>
        <authorList>
            <person name="Kim M.K."/>
            <person name="Srinivasan S."/>
            <person name="Lee J.-J."/>
        </authorList>
    </citation>
    <scope>NUCLEOTIDE SEQUENCE [LARGE SCALE GENOMIC DNA]</scope>
    <source>
        <strain evidence="5 6">DY6</strain>
    </source>
</reference>
<dbReference type="PROSITE" id="PS00041">
    <property type="entry name" value="HTH_ARAC_FAMILY_1"/>
    <property type="match status" value="1"/>
</dbReference>
<dbReference type="SUPFAM" id="SSF51215">
    <property type="entry name" value="Regulatory protein AraC"/>
    <property type="match status" value="1"/>
</dbReference>
<evidence type="ECO:0000256" key="2">
    <source>
        <dbReference type="ARBA" id="ARBA00023125"/>
    </source>
</evidence>
<dbReference type="SUPFAM" id="SSF46689">
    <property type="entry name" value="Homeodomain-like"/>
    <property type="match status" value="2"/>
</dbReference>
<keyword evidence="3" id="KW-0804">Transcription</keyword>
<dbReference type="Proteomes" id="UP000076927">
    <property type="component" value="Chromosome"/>
</dbReference>
<evidence type="ECO:0000313" key="5">
    <source>
        <dbReference type="EMBL" id="ANE48509.1"/>
    </source>
</evidence>